<feature type="compositionally biased region" description="Low complexity" evidence="1">
    <location>
        <begin position="245"/>
        <end position="255"/>
    </location>
</feature>
<evidence type="ECO:0000313" key="2">
    <source>
        <dbReference type="EMBL" id="MFD2141203.1"/>
    </source>
</evidence>
<feature type="region of interest" description="Disordered" evidence="1">
    <location>
        <begin position="28"/>
        <end position="87"/>
    </location>
</feature>
<dbReference type="EMBL" id="JBHUHD010000001">
    <property type="protein sequence ID" value="MFD2141203.1"/>
    <property type="molecule type" value="Genomic_DNA"/>
</dbReference>
<feature type="compositionally biased region" description="Low complexity" evidence="1">
    <location>
        <begin position="28"/>
        <end position="45"/>
    </location>
</feature>
<sequence length="269" mass="27495">MVILRVALLALAAGAGLVLGWPAQTSQPAGFATPAPAPRAAAPAMAMPPLPGAVQDEVRPAPAPQISAPQVSTPQASPPQVSARPDPAVQVPPAPVLLALLRSTLAAVNQANVTGNYSVLRDLGAPAFRENYNAAQLADQFRPWRDNALDFAAILLLDAKLSQPPAIDGNGLLRLKGYFPTAPLRIGFDLGFAATADNWRLATISVDASKSEAGPEAAPLARPAAPVPAPAKIAAGHTQPPAAPAPRAAPGQPAPFDMGPLRRAGTLLN</sequence>
<proteinExistence type="predicted"/>
<feature type="compositionally biased region" description="Low complexity" evidence="1">
    <location>
        <begin position="214"/>
        <end position="235"/>
    </location>
</feature>
<comment type="caution">
    <text evidence="2">The sequence shown here is derived from an EMBL/GenBank/DDBJ whole genome shotgun (WGS) entry which is preliminary data.</text>
</comment>
<feature type="compositionally biased region" description="Polar residues" evidence="1">
    <location>
        <begin position="67"/>
        <end position="80"/>
    </location>
</feature>
<feature type="region of interest" description="Disordered" evidence="1">
    <location>
        <begin position="214"/>
        <end position="269"/>
    </location>
</feature>
<protein>
    <submittedName>
        <fullName evidence="2">Uncharacterized protein</fullName>
    </submittedName>
</protein>
<gene>
    <name evidence="2" type="ORF">ACFSNC_12370</name>
</gene>
<evidence type="ECO:0000256" key="1">
    <source>
        <dbReference type="SAM" id="MobiDB-lite"/>
    </source>
</evidence>
<name>A0ABW4YY46_9HYPH</name>
<accession>A0ABW4YY46</accession>
<keyword evidence="3" id="KW-1185">Reference proteome</keyword>
<organism evidence="2 3">
    <name type="scientific">Ancylobacter oerskovii</name>
    <dbReference type="NCBI Taxonomy" id="459519"/>
    <lineage>
        <taxon>Bacteria</taxon>
        <taxon>Pseudomonadati</taxon>
        <taxon>Pseudomonadota</taxon>
        <taxon>Alphaproteobacteria</taxon>
        <taxon>Hyphomicrobiales</taxon>
        <taxon>Xanthobacteraceae</taxon>
        <taxon>Ancylobacter</taxon>
    </lineage>
</organism>
<reference evidence="3" key="1">
    <citation type="journal article" date="2019" name="Int. J. Syst. Evol. Microbiol.">
        <title>The Global Catalogue of Microorganisms (GCM) 10K type strain sequencing project: providing services to taxonomists for standard genome sequencing and annotation.</title>
        <authorList>
            <consortium name="The Broad Institute Genomics Platform"/>
            <consortium name="The Broad Institute Genome Sequencing Center for Infectious Disease"/>
            <person name="Wu L."/>
            <person name="Ma J."/>
        </authorList>
    </citation>
    <scope>NUCLEOTIDE SEQUENCE [LARGE SCALE GENOMIC DNA]</scope>
    <source>
        <strain evidence="3">CCM 7435</strain>
    </source>
</reference>
<dbReference type="Proteomes" id="UP001597299">
    <property type="component" value="Unassembled WGS sequence"/>
</dbReference>
<evidence type="ECO:0000313" key="3">
    <source>
        <dbReference type="Proteomes" id="UP001597299"/>
    </source>
</evidence>
<dbReference type="RefSeq" id="WP_213350275.1">
    <property type="nucleotide sequence ID" value="NZ_JAHBGB010000002.1"/>
</dbReference>